<evidence type="ECO:0000313" key="3">
    <source>
        <dbReference type="EMBL" id="KAJ3256951.1"/>
    </source>
</evidence>
<dbReference type="Proteomes" id="UP001210925">
    <property type="component" value="Unassembled WGS sequence"/>
</dbReference>
<keyword evidence="1" id="KW-0472">Membrane</keyword>
<feature type="chain" id="PRO_5042288171" evidence="2">
    <location>
        <begin position="19"/>
        <end position="174"/>
    </location>
</feature>
<proteinExistence type="predicted"/>
<feature type="transmembrane region" description="Helical" evidence="1">
    <location>
        <begin position="25"/>
        <end position="44"/>
    </location>
</feature>
<gene>
    <name evidence="3" type="ORF">HK103_005069</name>
</gene>
<dbReference type="AlphaFoldDB" id="A0AAD5UFX5"/>
<sequence>MNLILLLAGLVLAQSSDSNSSSNNYLIDIVLAVVALCGLGLYFYKKRKESLSRKQQMVMALAPPQQQLGNLPVLPPVLIPSYAVPYQPTFADSAYQQQPNIPQPTYQNPVNVGTNQPSFVPMNSTDYPRADIQPVESLQPRVMNEQGQLTAVPSTYQQVSQANSRDIPVTIIPQ</sequence>
<dbReference type="EMBL" id="JADGKB010000044">
    <property type="protein sequence ID" value="KAJ3256951.1"/>
    <property type="molecule type" value="Genomic_DNA"/>
</dbReference>
<keyword evidence="1" id="KW-0812">Transmembrane</keyword>
<evidence type="ECO:0000313" key="4">
    <source>
        <dbReference type="Proteomes" id="UP001210925"/>
    </source>
</evidence>
<evidence type="ECO:0000256" key="1">
    <source>
        <dbReference type="SAM" id="Phobius"/>
    </source>
</evidence>
<reference evidence="3" key="1">
    <citation type="submission" date="2020-05" db="EMBL/GenBank/DDBJ databases">
        <title>Phylogenomic resolution of chytrid fungi.</title>
        <authorList>
            <person name="Stajich J.E."/>
            <person name="Amses K."/>
            <person name="Simmons R."/>
            <person name="Seto K."/>
            <person name="Myers J."/>
            <person name="Bonds A."/>
            <person name="Quandt C.A."/>
            <person name="Barry K."/>
            <person name="Liu P."/>
            <person name="Grigoriev I."/>
            <person name="Longcore J.E."/>
            <person name="James T.Y."/>
        </authorList>
    </citation>
    <scope>NUCLEOTIDE SEQUENCE</scope>
    <source>
        <strain evidence="3">PLAUS21</strain>
    </source>
</reference>
<evidence type="ECO:0000256" key="2">
    <source>
        <dbReference type="SAM" id="SignalP"/>
    </source>
</evidence>
<organism evidence="3 4">
    <name type="scientific">Boothiomyces macroporosus</name>
    <dbReference type="NCBI Taxonomy" id="261099"/>
    <lineage>
        <taxon>Eukaryota</taxon>
        <taxon>Fungi</taxon>
        <taxon>Fungi incertae sedis</taxon>
        <taxon>Chytridiomycota</taxon>
        <taxon>Chytridiomycota incertae sedis</taxon>
        <taxon>Chytridiomycetes</taxon>
        <taxon>Rhizophydiales</taxon>
        <taxon>Terramycetaceae</taxon>
        <taxon>Boothiomyces</taxon>
    </lineage>
</organism>
<keyword evidence="4" id="KW-1185">Reference proteome</keyword>
<protein>
    <submittedName>
        <fullName evidence="3">Uncharacterized protein</fullName>
    </submittedName>
</protein>
<keyword evidence="2" id="KW-0732">Signal</keyword>
<keyword evidence="1" id="KW-1133">Transmembrane helix</keyword>
<accession>A0AAD5UFX5</accession>
<name>A0AAD5UFX5_9FUNG</name>
<comment type="caution">
    <text evidence="3">The sequence shown here is derived from an EMBL/GenBank/DDBJ whole genome shotgun (WGS) entry which is preliminary data.</text>
</comment>
<feature type="signal peptide" evidence="2">
    <location>
        <begin position="1"/>
        <end position="18"/>
    </location>
</feature>